<proteinExistence type="predicted"/>
<dbReference type="Gramene" id="PNT71804">
    <property type="protein sequence ID" value="PNT71804"/>
    <property type="gene ID" value="BRADI_2g35721v3"/>
</dbReference>
<dbReference type="SUPFAM" id="SSF56219">
    <property type="entry name" value="DNase I-like"/>
    <property type="match status" value="1"/>
</dbReference>
<dbReference type="InterPro" id="IPR036691">
    <property type="entry name" value="Endo/exonu/phosph_ase_sf"/>
</dbReference>
<dbReference type="Proteomes" id="UP000008810">
    <property type="component" value="Chromosome 2"/>
</dbReference>
<dbReference type="PANTHER" id="PTHR33710">
    <property type="entry name" value="BNAC02G09200D PROTEIN"/>
    <property type="match status" value="1"/>
</dbReference>
<evidence type="ECO:0000313" key="2">
    <source>
        <dbReference type="EMBL" id="PNT71804.1"/>
    </source>
</evidence>
<dbReference type="Pfam" id="PF03372">
    <property type="entry name" value="Exo_endo_phos"/>
    <property type="match status" value="1"/>
</dbReference>
<dbReference type="EnsemblPlants" id="PNT71804">
    <property type="protein sequence ID" value="PNT71804"/>
    <property type="gene ID" value="BRADI_2g35721v3"/>
</dbReference>
<dbReference type="GO" id="GO:0003824">
    <property type="term" value="F:catalytic activity"/>
    <property type="evidence" value="ECO:0007669"/>
    <property type="project" value="InterPro"/>
</dbReference>
<evidence type="ECO:0000313" key="3">
    <source>
        <dbReference type="EnsemblPlants" id="PNT71804"/>
    </source>
</evidence>
<organism evidence="2">
    <name type="scientific">Brachypodium distachyon</name>
    <name type="common">Purple false brome</name>
    <name type="synonym">Trachynia distachya</name>
    <dbReference type="NCBI Taxonomy" id="15368"/>
    <lineage>
        <taxon>Eukaryota</taxon>
        <taxon>Viridiplantae</taxon>
        <taxon>Streptophyta</taxon>
        <taxon>Embryophyta</taxon>
        <taxon>Tracheophyta</taxon>
        <taxon>Spermatophyta</taxon>
        <taxon>Magnoliopsida</taxon>
        <taxon>Liliopsida</taxon>
        <taxon>Poales</taxon>
        <taxon>Poaceae</taxon>
        <taxon>BOP clade</taxon>
        <taxon>Pooideae</taxon>
        <taxon>Stipodae</taxon>
        <taxon>Brachypodieae</taxon>
        <taxon>Brachypodium</taxon>
    </lineage>
</organism>
<evidence type="ECO:0000313" key="4">
    <source>
        <dbReference type="Proteomes" id="UP000008810"/>
    </source>
</evidence>
<dbReference type="EMBL" id="CM000881">
    <property type="protein sequence ID" value="PNT71804.1"/>
    <property type="molecule type" value="Genomic_DNA"/>
</dbReference>
<evidence type="ECO:0000259" key="1">
    <source>
        <dbReference type="Pfam" id="PF03372"/>
    </source>
</evidence>
<dbReference type="OrthoDB" id="696297at2759"/>
<accession>A0A2K2DBY9</accession>
<dbReference type="AlphaFoldDB" id="A0A2K2DBY9"/>
<dbReference type="Gene3D" id="3.60.10.10">
    <property type="entry name" value="Endonuclease/exonuclease/phosphatase"/>
    <property type="match status" value="1"/>
</dbReference>
<reference evidence="2 3" key="1">
    <citation type="journal article" date="2010" name="Nature">
        <title>Genome sequencing and analysis of the model grass Brachypodium distachyon.</title>
        <authorList>
            <consortium name="International Brachypodium Initiative"/>
        </authorList>
    </citation>
    <scope>NUCLEOTIDE SEQUENCE [LARGE SCALE GENOMIC DNA]</scope>
    <source>
        <strain evidence="2 3">Bd21</strain>
    </source>
</reference>
<reference evidence="3" key="3">
    <citation type="submission" date="2018-08" db="UniProtKB">
        <authorList>
            <consortium name="EnsemblPlants"/>
        </authorList>
    </citation>
    <scope>IDENTIFICATION</scope>
    <source>
        <strain evidence="3">cv. Bd21</strain>
    </source>
</reference>
<protein>
    <recommendedName>
        <fullName evidence="1">Endonuclease/exonuclease/phosphatase domain-containing protein</fullName>
    </recommendedName>
</protein>
<dbReference type="PANTHER" id="PTHR33710:SF71">
    <property type="entry name" value="ENDONUCLEASE_EXONUCLEASE_PHOSPHATASE DOMAIN-CONTAINING PROTEIN"/>
    <property type="match status" value="1"/>
</dbReference>
<dbReference type="InParanoid" id="A0A2K2DBY9"/>
<feature type="domain" description="Endonuclease/exonuclease/phosphatase" evidence="1">
    <location>
        <begin position="36"/>
        <end position="203"/>
    </location>
</feature>
<keyword evidence="4" id="KW-1185">Reference proteome</keyword>
<gene>
    <name evidence="2" type="ORF">BRADI_2g35721v3</name>
</gene>
<dbReference type="InterPro" id="IPR005135">
    <property type="entry name" value="Endo/exonuclease/phosphatase"/>
</dbReference>
<sequence>MPRFRFHQFRHRLLLLIARQPSAEQPAESQLSPPPTALPPAVGHSGGLLIAVREDLFEFISSSQGDFFASMVIRNKLSRLQWEVLNVYGPVHYDRKAAFLAEIIDYVLQAQGPLLMGGDFNLIRFGDEKSKGALHKTAMVQFNAAIDMMQVRELHWVGCRFTWTNKQENPTFEVLDRAFMNGSWETLFPLAITDTLVRVGSDHNPLRS</sequence>
<name>A0A2K2DBY9_BRADI</name>
<reference evidence="2" key="2">
    <citation type="submission" date="2017-06" db="EMBL/GenBank/DDBJ databases">
        <title>WGS assembly of Brachypodium distachyon.</title>
        <authorList>
            <consortium name="The International Brachypodium Initiative"/>
            <person name="Lucas S."/>
            <person name="Harmon-Smith M."/>
            <person name="Lail K."/>
            <person name="Tice H."/>
            <person name="Grimwood J."/>
            <person name="Bruce D."/>
            <person name="Barry K."/>
            <person name="Shu S."/>
            <person name="Lindquist E."/>
            <person name="Wang M."/>
            <person name="Pitluck S."/>
            <person name="Vogel J.P."/>
            <person name="Garvin D.F."/>
            <person name="Mockler T.C."/>
            <person name="Schmutz J."/>
            <person name="Rokhsar D."/>
            <person name="Bevan M.W."/>
        </authorList>
    </citation>
    <scope>NUCLEOTIDE SEQUENCE</scope>
    <source>
        <strain evidence="2">Bd21</strain>
    </source>
</reference>